<sequence length="248" mass="27760">MILARLTRAFRTQNWFAVALEFVIVIAGVVVGFQITAWNDAQGDIRRLELQAEAVRQEMLENMERLSDYEEHMDRSIDHLTEFSAYLAGTDDELAQEELAVLVFIAIRVEILQLKTTALEGLLAADNVVALEPACLLDIIEDWESSRQRLMRTSQDTLHYRDNVVYARFSEILPMDQVAATQSGFAVHAAASGASLADAINAHRSELASIIASRQIMSVTDRHLMRQLQQATENLIAALSDRSCEPTE</sequence>
<proteinExistence type="predicted"/>
<keyword evidence="2" id="KW-0472">Membrane</keyword>
<feature type="transmembrane region" description="Helical" evidence="2">
    <location>
        <begin position="15"/>
        <end position="38"/>
    </location>
</feature>
<evidence type="ECO:0000313" key="3">
    <source>
        <dbReference type="EMBL" id="MEE2525924.1"/>
    </source>
</evidence>
<dbReference type="EMBL" id="JAZDRP010000003">
    <property type="protein sequence ID" value="MEE2525924.1"/>
    <property type="molecule type" value="Genomic_DNA"/>
</dbReference>
<keyword evidence="2" id="KW-0812">Transmembrane</keyword>
<protein>
    <submittedName>
        <fullName evidence="3">Uncharacterized protein</fullName>
    </submittedName>
</protein>
<feature type="coiled-coil region" evidence="1">
    <location>
        <begin position="38"/>
        <end position="65"/>
    </location>
</feature>
<dbReference type="Proteomes" id="UP001354971">
    <property type="component" value="Unassembled WGS sequence"/>
</dbReference>
<evidence type="ECO:0000256" key="1">
    <source>
        <dbReference type="SAM" id="Coils"/>
    </source>
</evidence>
<keyword evidence="2" id="KW-1133">Transmembrane helix</keyword>
<keyword evidence="4" id="KW-1185">Reference proteome</keyword>
<dbReference type="RefSeq" id="WP_330198583.1">
    <property type="nucleotide sequence ID" value="NZ_JAZDRP010000003.1"/>
</dbReference>
<comment type="caution">
    <text evidence="3">The sequence shown here is derived from an EMBL/GenBank/DDBJ whole genome shotgun (WGS) entry which is preliminary data.</text>
</comment>
<keyword evidence="1" id="KW-0175">Coiled coil</keyword>
<accession>A0ABU7LQQ3</accession>
<organism evidence="3 4">
    <name type="scientific">Hyphobacterium lacteum</name>
    <dbReference type="NCBI Taxonomy" id="3116575"/>
    <lineage>
        <taxon>Bacteria</taxon>
        <taxon>Pseudomonadati</taxon>
        <taxon>Pseudomonadota</taxon>
        <taxon>Alphaproteobacteria</taxon>
        <taxon>Maricaulales</taxon>
        <taxon>Maricaulaceae</taxon>
        <taxon>Hyphobacterium</taxon>
    </lineage>
</organism>
<gene>
    <name evidence="3" type="ORF">V0U79_06065</name>
</gene>
<evidence type="ECO:0000313" key="4">
    <source>
        <dbReference type="Proteomes" id="UP001354971"/>
    </source>
</evidence>
<evidence type="ECO:0000256" key="2">
    <source>
        <dbReference type="SAM" id="Phobius"/>
    </source>
</evidence>
<reference evidence="3 4" key="1">
    <citation type="submission" date="2024-01" db="EMBL/GenBank/DDBJ databases">
        <title>Hyphobacterium bacterium isolated from marine sediment.</title>
        <authorList>
            <person name="Zhao S."/>
        </authorList>
    </citation>
    <scope>NUCLEOTIDE SEQUENCE [LARGE SCALE GENOMIC DNA]</scope>
    <source>
        <strain evidence="4">HN65</strain>
    </source>
</reference>
<name>A0ABU7LQQ3_9PROT</name>